<evidence type="ECO:0000313" key="2">
    <source>
        <dbReference type="Proteomes" id="UP001497680"/>
    </source>
</evidence>
<accession>A0ACC0D9G9</accession>
<comment type="caution">
    <text evidence="1">The sequence shown here is derived from an EMBL/GenBank/DDBJ whole genome shotgun (WGS) entry which is preliminary data.</text>
</comment>
<name>A0ACC0D9G9_9PEZI</name>
<evidence type="ECO:0000313" key="1">
    <source>
        <dbReference type="EMBL" id="KAI6089165.1"/>
    </source>
</evidence>
<gene>
    <name evidence="1" type="ORF">F4821DRAFT_257315</name>
</gene>
<organism evidence="1 2">
    <name type="scientific">Hypoxylon rubiginosum</name>
    <dbReference type="NCBI Taxonomy" id="110542"/>
    <lineage>
        <taxon>Eukaryota</taxon>
        <taxon>Fungi</taxon>
        <taxon>Dikarya</taxon>
        <taxon>Ascomycota</taxon>
        <taxon>Pezizomycotina</taxon>
        <taxon>Sordariomycetes</taxon>
        <taxon>Xylariomycetidae</taxon>
        <taxon>Xylariales</taxon>
        <taxon>Hypoxylaceae</taxon>
        <taxon>Hypoxylon</taxon>
    </lineage>
</organism>
<reference evidence="1 2" key="1">
    <citation type="journal article" date="2022" name="New Phytol.">
        <title>Ecological generalism drives hyperdiversity of secondary metabolite gene clusters in xylarialean endophytes.</title>
        <authorList>
            <person name="Franco M.E.E."/>
            <person name="Wisecaver J.H."/>
            <person name="Arnold A.E."/>
            <person name="Ju Y.M."/>
            <person name="Slot J.C."/>
            <person name="Ahrendt S."/>
            <person name="Moore L.P."/>
            <person name="Eastman K.E."/>
            <person name="Scott K."/>
            <person name="Konkel Z."/>
            <person name="Mondo S.J."/>
            <person name="Kuo A."/>
            <person name="Hayes R.D."/>
            <person name="Haridas S."/>
            <person name="Andreopoulos B."/>
            <person name="Riley R."/>
            <person name="LaButti K."/>
            <person name="Pangilinan J."/>
            <person name="Lipzen A."/>
            <person name="Amirebrahimi M."/>
            <person name="Yan J."/>
            <person name="Adam C."/>
            <person name="Keymanesh K."/>
            <person name="Ng V."/>
            <person name="Louie K."/>
            <person name="Northen T."/>
            <person name="Drula E."/>
            <person name="Henrissat B."/>
            <person name="Hsieh H.M."/>
            <person name="Youens-Clark K."/>
            <person name="Lutzoni F."/>
            <person name="Miadlikowska J."/>
            <person name="Eastwood D.C."/>
            <person name="Hamelin R.C."/>
            <person name="Grigoriev I.V."/>
            <person name="U'Ren J.M."/>
        </authorList>
    </citation>
    <scope>NUCLEOTIDE SEQUENCE [LARGE SCALE GENOMIC DNA]</scope>
    <source>
        <strain evidence="1 2">ER1909</strain>
    </source>
</reference>
<dbReference type="EMBL" id="MU394297">
    <property type="protein sequence ID" value="KAI6089165.1"/>
    <property type="molecule type" value="Genomic_DNA"/>
</dbReference>
<sequence>MSNAARIPMLSYFPRTGLQPLLAKICELAPELQTVAKKQPSKVGKDGRQVKGSSPSRATDTEHAEFFGNSKKSQPKTIGVRDYCRGRCPSIATPLLDTAAAEVVQEHDDFANIAKTGRRSTLRPRPDPTEALPVANSAKKRQRGPLRNPRLKRAREEDEDEDRGEDGNEDVDVNMNDSENGDEDGDEEEEYEEDEGNELRNYSLILRYKQVSCFIS</sequence>
<dbReference type="Proteomes" id="UP001497680">
    <property type="component" value="Unassembled WGS sequence"/>
</dbReference>
<keyword evidence="2" id="KW-1185">Reference proteome</keyword>
<proteinExistence type="predicted"/>
<protein>
    <submittedName>
        <fullName evidence="1">Uncharacterized protein</fullName>
    </submittedName>
</protein>